<dbReference type="SUPFAM" id="SSF54928">
    <property type="entry name" value="RNA-binding domain, RBD"/>
    <property type="match status" value="1"/>
</dbReference>
<dbReference type="InterPro" id="IPR035979">
    <property type="entry name" value="RBD_domain_sf"/>
</dbReference>
<feature type="compositionally biased region" description="Polar residues" evidence="4">
    <location>
        <begin position="190"/>
        <end position="204"/>
    </location>
</feature>
<sequence>MAAFSGPAKPLLSLNPQEDDKFQKKVAQVRRRATKTGNSKGYGFLEFESEDVAKIAAETMNNYLFGERLLKCHVLPPEKVHEELFREWHMPFKRPSYPAVKRYNQNRTLLQKLRMEERFKQKEKLLRKKLAKKGINYDFPSLVSISLPSFITSLCFLKILHKNEENASNSDLRNSRKRQALRGKKKEASVTPNTPEKTVDSQGPTPVCTPTFLEKRKSEAAAMTDDKDDEIVFKQPVSGAEETPAAQTPKGSRKKRRRKANQ</sequence>
<accession>A0A5N4E834</accession>
<dbReference type="Pfam" id="PF12196">
    <property type="entry name" value="hNIFK_binding"/>
    <property type="match status" value="1"/>
</dbReference>
<evidence type="ECO:0000256" key="4">
    <source>
        <dbReference type="SAM" id="MobiDB-lite"/>
    </source>
</evidence>
<name>A0A5N4E834_CAMDR</name>
<dbReference type="Proteomes" id="UP000299084">
    <property type="component" value="Unassembled WGS sequence"/>
</dbReference>
<feature type="region of interest" description="Disordered" evidence="4">
    <location>
        <begin position="166"/>
        <end position="262"/>
    </location>
</feature>
<evidence type="ECO:0000259" key="6">
    <source>
        <dbReference type="Pfam" id="PF12196"/>
    </source>
</evidence>
<dbReference type="PANTHER" id="PTHR46754">
    <property type="entry name" value="MKI67 FHA DOMAIN-INTERACTING NUCLEOLAR PHOSPHOPROTEIN"/>
    <property type="match status" value="1"/>
</dbReference>
<gene>
    <name evidence="7" type="ORF">Cadr_000006673</name>
</gene>
<evidence type="ECO:0000256" key="2">
    <source>
        <dbReference type="ARBA" id="ARBA00022884"/>
    </source>
</evidence>
<dbReference type="InterPro" id="IPR021043">
    <property type="entry name" value="NIFK_FHA_Ki67-binding"/>
</dbReference>
<evidence type="ECO:0000256" key="3">
    <source>
        <dbReference type="ARBA" id="ARBA00023242"/>
    </source>
</evidence>
<dbReference type="InterPro" id="IPR000504">
    <property type="entry name" value="RRM_dom"/>
</dbReference>
<feature type="compositionally biased region" description="Basic residues" evidence="4">
    <location>
        <begin position="251"/>
        <end position="262"/>
    </location>
</feature>
<dbReference type="EMBL" id="JWIN03000005">
    <property type="protein sequence ID" value="KAB1279299.1"/>
    <property type="molecule type" value="Genomic_DNA"/>
</dbReference>
<comment type="subcellular location">
    <subcellularLocation>
        <location evidence="1">Nucleus</location>
        <location evidence="1">Nucleolus</location>
    </subcellularLocation>
</comment>
<evidence type="ECO:0000256" key="1">
    <source>
        <dbReference type="ARBA" id="ARBA00004604"/>
    </source>
</evidence>
<feature type="region of interest" description="Disordered" evidence="4">
    <location>
        <begin position="1"/>
        <end position="26"/>
    </location>
</feature>
<dbReference type="GO" id="GO:0005730">
    <property type="term" value="C:nucleolus"/>
    <property type="evidence" value="ECO:0007669"/>
    <property type="project" value="UniProtKB-SubCell"/>
</dbReference>
<feature type="domain" description="MKI67 FHA" evidence="6">
    <location>
        <begin position="198"/>
        <end position="236"/>
    </location>
</feature>
<dbReference type="InterPro" id="IPR012677">
    <property type="entry name" value="Nucleotide-bd_a/b_plait_sf"/>
</dbReference>
<dbReference type="Gene3D" id="3.30.70.330">
    <property type="match status" value="1"/>
</dbReference>
<keyword evidence="2" id="KW-0694">RNA-binding</keyword>
<keyword evidence="3" id="KW-0539">Nucleus</keyword>
<protein>
    <submittedName>
        <fullName evidence="7">MKI67 FHA domain-interacting nucleolar phosphoprotein</fullName>
    </submittedName>
</protein>
<dbReference type="GO" id="GO:0003723">
    <property type="term" value="F:RNA binding"/>
    <property type="evidence" value="ECO:0007669"/>
    <property type="project" value="UniProtKB-KW"/>
</dbReference>
<reference evidence="7 8" key="1">
    <citation type="journal article" date="2019" name="Mol. Ecol. Resour.">
        <title>Improving Illumina assemblies with Hi-C and long reads: an example with the North African dromedary.</title>
        <authorList>
            <person name="Elbers J.P."/>
            <person name="Rogers M.F."/>
            <person name="Perelman P.L."/>
            <person name="Proskuryakova A.A."/>
            <person name="Serdyukova N.A."/>
            <person name="Johnson W.E."/>
            <person name="Horin P."/>
            <person name="Corander J."/>
            <person name="Murphy D."/>
            <person name="Burger P.A."/>
        </authorList>
    </citation>
    <scope>NUCLEOTIDE SEQUENCE [LARGE SCALE GENOMIC DNA]</scope>
    <source>
        <strain evidence="7">Drom800</strain>
        <tissue evidence="7">Blood</tissue>
    </source>
</reference>
<dbReference type="AlphaFoldDB" id="A0A5N4E834"/>
<feature type="compositionally biased region" description="Basic residues" evidence="4">
    <location>
        <begin position="175"/>
        <end position="185"/>
    </location>
</feature>
<organism evidence="7 8">
    <name type="scientific">Camelus dromedarius</name>
    <name type="common">Dromedary</name>
    <name type="synonym">Arabian camel</name>
    <dbReference type="NCBI Taxonomy" id="9838"/>
    <lineage>
        <taxon>Eukaryota</taxon>
        <taxon>Metazoa</taxon>
        <taxon>Chordata</taxon>
        <taxon>Craniata</taxon>
        <taxon>Vertebrata</taxon>
        <taxon>Euteleostomi</taxon>
        <taxon>Mammalia</taxon>
        <taxon>Eutheria</taxon>
        <taxon>Laurasiatheria</taxon>
        <taxon>Artiodactyla</taxon>
        <taxon>Tylopoda</taxon>
        <taxon>Camelidae</taxon>
        <taxon>Camelus</taxon>
    </lineage>
</organism>
<comment type="caution">
    <text evidence="7">The sequence shown here is derived from an EMBL/GenBank/DDBJ whole genome shotgun (WGS) entry which is preliminary data.</text>
</comment>
<evidence type="ECO:0000313" key="8">
    <source>
        <dbReference type="Proteomes" id="UP000299084"/>
    </source>
</evidence>
<proteinExistence type="predicted"/>
<feature type="domain" description="RRM" evidence="5">
    <location>
        <begin position="31"/>
        <end position="70"/>
    </location>
</feature>
<evidence type="ECO:0000259" key="5">
    <source>
        <dbReference type="Pfam" id="PF00076"/>
    </source>
</evidence>
<keyword evidence="8" id="KW-1185">Reference proteome</keyword>
<evidence type="ECO:0000313" key="7">
    <source>
        <dbReference type="EMBL" id="KAB1279299.1"/>
    </source>
</evidence>
<dbReference type="Pfam" id="PF00076">
    <property type="entry name" value="RRM_1"/>
    <property type="match status" value="1"/>
</dbReference>